<protein>
    <recommendedName>
        <fullName evidence="4">Tetratricopeptide repeat protein</fullName>
    </recommendedName>
</protein>
<sequence>MDWHLPLVISALIFAAFLVFKLRPAMGENGRTRAAGLKAAQERLAAAKGERERAAALCDAAEACASLGRTGAAISYWVRAMRTDPTSVPIVERAASSLAHRPGAIEKVMWRKLADTPWTGEGRDATAAALKALSSAYSRKPKFHPRARALAHALEVITPATEGER</sequence>
<feature type="transmembrane region" description="Helical" evidence="1">
    <location>
        <begin position="6"/>
        <end position="23"/>
    </location>
</feature>
<dbReference type="Proteomes" id="UP000064967">
    <property type="component" value="Chromosome"/>
</dbReference>
<evidence type="ECO:0000313" key="3">
    <source>
        <dbReference type="Proteomes" id="UP000064967"/>
    </source>
</evidence>
<name>A0A0K1PRG3_9BACT</name>
<dbReference type="InterPro" id="IPR011990">
    <property type="entry name" value="TPR-like_helical_dom_sf"/>
</dbReference>
<evidence type="ECO:0000256" key="1">
    <source>
        <dbReference type="SAM" id="Phobius"/>
    </source>
</evidence>
<keyword evidence="1" id="KW-0472">Membrane</keyword>
<dbReference type="RefSeq" id="WP_146647452.1">
    <property type="nucleotide sequence ID" value="NZ_CP012333.1"/>
</dbReference>
<keyword evidence="1" id="KW-0812">Transmembrane</keyword>
<dbReference type="STRING" id="1391654.AKJ09_02776"/>
<reference evidence="2 3" key="1">
    <citation type="submission" date="2015-08" db="EMBL/GenBank/DDBJ databases">
        <authorList>
            <person name="Babu N.S."/>
            <person name="Beckwith C.J."/>
            <person name="Beseler K.G."/>
            <person name="Brison A."/>
            <person name="Carone J.V."/>
            <person name="Caskin T.P."/>
            <person name="Diamond M."/>
            <person name="Durham M.E."/>
            <person name="Foxe J.M."/>
            <person name="Go M."/>
            <person name="Henderson B.A."/>
            <person name="Jones I.B."/>
            <person name="McGettigan J.A."/>
            <person name="Micheletti S.J."/>
            <person name="Nasrallah M.E."/>
            <person name="Ortiz D."/>
            <person name="Piller C.R."/>
            <person name="Privatt S.R."/>
            <person name="Schneider S.L."/>
            <person name="Sharp S."/>
            <person name="Smith T.C."/>
            <person name="Stanton J.D."/>
            <person name="Ullery H.E."/>
            <person name="Wilson R.J."/>
            <person name="Serrano M.G."/>
            <person name="Buck G."/>
            <person name="Lee V."/>
            <person name="Wang Y."/>
            <person name="Carvalho R."/>
            <person name="Voegtly L."/>
            <person name="Shi R."/>
            <person name="Duckworth R."/>
            <person name="Johnson A."/>
            <person name="Loviza R."/>
            <person name="Walstead R."/>
            <person name="Shah Z."/>
            <person name="Kiflezghi M."/>
            <person name="Wade K."/>
            <person name="Ball S.L."/>
            <person name="Bradley K.W."/>
            <person name="Asai D.J."/>
            <person name="Bowman C.A."/>
            <person name="Russell D.A."/>
            <person name="Pope W.H."/>
            <person name="Jacobs-Sera D."/>
            <person name="Hendrix R.W."/>
            <person name="Hatfull G.F."/>
        </authorList>
    </citation>
    <scope>NUCLEOTIDE SEQUENCE [LARGE SCALE GENOMIC DNA]</scope>
    <source>
        <strain evidence="2 3">DSM 27648</strain>
    </source>
</reference>
<gene>
    <name evidence="2" type="ORF">AKJ09_02776</name>
</gene>
<dbReference type="KEGG" id="llu:AKJ09_02776"/>
<keyword evidence="3" id="KW-1185">Reference proteome</keyword>
<evidence type="ECO:0000313" key="2">
    <source>
        <dbReference type="EMBL" id="AKU96112.1"/>
    </source>
</evidence>
<dbReference type="AlphaFoldDB" id="A0A0K1PRG3"/>
<dbReference type="OrthoDB" id="5512367at2"/>
<accession>A0A0K1PRG3</accession>
<dbReference type="SUPFAM" id="SSF48452">
    <property type="entry name" value="TPR-like"/>
    <property type="match status" value="1"/>
</dbReference>
<dbReference type="EMBL" id="CP012333">
    <property type="protein sequence ID" value="AKU96112.1"/>
    <property type="molecule type" value="Genomic_DNA"/>
</dbReference>
<proteinExistence type="predicted"/>
<keyword evidence="1" id="KW-1133">Transmembrane helix</keyword>
<organism evidence="2 3">
    <name type="scientific">Labilithrix luteola</name>
    <dbReference type="NCBI Taxonomy" id="1391654"/>
    <lineage>
        <taxon>Bacteria</taxon>
        <taxon>Pseudomonadati</taxon>
        <taxon>Myxococcota</taxon>
        <taxon>Polyangia</taxon>
        <taxon>Polyangiales</taxon>
        <taxon>Labilitrichaceae</taxon>
        <taxon>Labilithrix</taxon>
    </lineage>
</organism>
<evidence type="ECO:0008006" key="4">
    <source>
        <dbReference type="Google" id="ProtNLM"/>
    </source>
</evidence>